<keyword evidence="6 10" id="KW-0812">Transmembrane</keyword>
<comment type="subcellular location">
    <subcellularLocation>
        <location evidence="10">Cell membrane</location>
    </subcellularLocation>
    <subcellularLocation>
        <location evidence="1">Endomembrane system</location>
        <topology evidence="1">Multi-pass membrane protein</topology>
    </subcellularLocation>
</comment>
<dbReference type="Proteomes" id="UP001410394">
    <property type="component" value="Unassembled WGS sequence"/>
</dbReference>
<dbReference type="Pfam" id="PF16192">
    <property type="entry name" value="PMT_4TMC"/>
    <property type="match status" value="1"/>
</dbReference>
<protein>
    <recommendedName>
        <fullName evidence="9 10">Polyprenol-phosphate-mannose--protein mannosyltransferase</fullName>
        <ecNumber evidence="10">2.4.1.-</ecNumber>
    </recommendedName>
</protein>
<organism evidence="13 14">
    <name type="scientific">Uliginosibacterium sediminicola</name>
    <dbReference type="NCBI Taxonomy" id="2024550"/>
    <lineage>
        <taxon>Bacteria</taxon>
        <taxon>Pseudomonadati</taxon>
        <taxon>Pseudomonadota</taxon>
        <taxon>Betaproteobacteria</taxon>
        <taxon>Rhodocyclales</taxon>
        <taxon>Zoogloeaceae</taxon>
        <taxon>Uliginosibacterium</taxon>
    </lineage>
</organism>
<feature type="transmembrane region" description="Helical" evidence="10">
    <location>
        <begin position="459"/>
        <end position="481"/>
    </location>
</feature>
<evidence type="ECO:0000256" key="8">
    <source>
        <dbReference type="ARBA" id="ARBA00023136"/>
    </source>
</evidence>
<feature type="domain" description="Protein O-mannosyl-transferase C-terminal four TM" evidence="12">
    <location>
        <begin position="366"/>
        <end position="530"/>
    </location>
</feature>
<evidence type="ECO:0000256" key="9">
    <source>
        <dbReference type="ARBA" id="ARBA00093617"/>
    </source>
</evidence>
<feature type="transmembrane region" description="Helical" evidence="10">
    <location>
        <begin position="173"/>
        <end position="194"/>
    </location>
</feature>
<feature type="transmembrane region" description="Helical" evidence="10">
    <location>
        <begin position="228"/>
        <end position="254"/>
    </location>
</feature>
<accession>A0ABU9YWY3</accession>
<keyword evidence="5 10" id="KW-0808">Transferase</keyword>
<name>A0ABU9YWY3_9RHOO</name>
<dbReference type="RefSeq" id="WP_345918979.1">
    <property type="nucleotide sequence ID" value="NZ_JBDIVE010000002.1"/>
</dbReference>
<gene>
    <name evidence="13" type="ORF">ABDB84_06990</name>
</gene>
<evidence type="ECO:0000256" key="2">
    <source>
        <dbReference type="ARBA" id="ARBA00004922"/>
    </source>
</evidence>
<evidence type="ECO:0000256" key="7">
    <source>
        <dbReference type="ARBA" id="ARBA00022989"/>
    </source>
</evidence>
<dbReference type="InterPro" id="IPR032421">
    <property type="entry name" value="PMT_4TMC"/>
</dbReference>
<keyword evidence="7 10" id="KW-1133">Transmembrane helix</keyword>
<dbReference type="InterPro" id="IPR003342">
    <property type="entry name" value="ArnT-like_N"/>
</dbReference>
<feature type="transmembrane region" description="Helical" evidence="10">
    <location>
        <begin position="200"/>
        <end position="216"/>
    </location>
</feature>
<dbReference type="InterPro" id="IPR027005">
    <property type="entry name" value="PMT-like"/>
</dbReference>
<evidence type="ECO:0000313" key="14">
    <source>
        <dbReference type="Proteomes" id="UP001410394"/>
    </source>
</evidence>
<feature type="domain" description="ArnT-like N-terminal" evidence="11">
    <location>
        <begin position="58"/>
        <end position="296"/>
    </location>
</feature>
<keyword evidence="10" id="KW-1003">Cell membrane</keyword>
<comment type="similarity">
    <text evidence="3 10">Belongs to the glycosyltransferase 39 family.</text>
</comment>
<evidence type="ECO:0000256" key="1">
    <source>
        <dbReference type="ARBA" id="ARBA00004127"/>
    </source>
</evidence>
<sequence>MAAPKKETPPSSAPATAKAQVQLERASLPLYLQPAAPLLSAIARLPARIRTLLCLLVVSILASCMYFVGNDQPPYPFWDENYHMTSAQRYVEGLGHFEPHPPLGLLLIAAGESMSHANDAINKHQLVVDKYLEGDKLPAGFSFAGMRMMPSLFAAATALLFFGLMLSLTENRLFALLFSTLYLFENAYIVHFRAVHLDSFQMFFCVGLLWTFIHLWKRAAPLKWPHYVGMGALVALAMMVKVNAALFLVLFPLIYFKDAASQTRPLIERPTDFLLKTGVTIVTIVAIFLAVFTVHVAIGHKMPDLATSAARQDLENMSAPYREYLTQNQSISPRIVVSAMSDYFKFMDKDHLGVPKLDICKPGENGSHPLHWPVHDKTINYRWDSADGKTSYVQLTGNQFSWFLGLAAVIYSLILIINHRLNKLPVDNARTYHLIEVFTGIYIVFMALHLYLGTQRVMYLYHYFLGLLLTYVLLVLNWIYLSDLHKASLRQRIGTASLIAGCIIASCLFFLPLNNHWPLSKGQCEMRNVFMQIVECQ</sequence>
<feature type="transmembrane region" description="Helical" evidence="10">
    <location>
        <begin position="274"/>
        <end position="298"/>
    </location>
</feature>
<proteinExistence type="inferred from homology"/>
<feature type="transmembrane region" description="Helical" evidence="10">
    <location>
        <begin position="493"/>
        <end position="513"/>
    </location>
</feature>
<evidence type="ECO:0000256" key="6">
    <source>
        <dbReference type="ARBA" id="ARBA00022692"/>
    </source>
</evidence>
<dbReference type="EMBL" id="JBDIVE010000002">
    <property type="protein sequence ID" value="MEN3068220.1"/>
    <property type="molecule type" value="Genomic_DNA"/>
</dbReference>
<evidence type="ECO:0000256" key="3">
    <source>
        <dbReference type="ARBA" id="ARBA00007222"/>
    </source>
</evidence>
<evidence type="ECO:0000256" key="4">
    <source>
        <dbReference type="ARBA" id="ARBA00022676"/>
    </source>
</evidence>
<comment type="caution">
    <text evidence="13">The sequence shown here is derived from an EMBL/GenBank/DDBJ whole genome shotgun (WGS) entry which is preliminary data.</text>
</comment>
<evidence type="ECO:0000259" key="11">
    <source>
        <dbReference type="Pfam" id="PF02366"/>
    </source>
</evidence>
<evidence type="ECO:0000259" key="12">
    <source>
        <dbReference type="Pfam" id="PF16192"/>
    </source>
</evidence>
<keyword evidence="14" id="KW-1185">Reference proteome</keyword>
<dbReference type="Pfam" id="PF02366">
    <property type="entry name" value="PMT"/>
    <property type="match status" value="1"/>
</dbReference>
<keyword evidence="8 10" id="KW-0472">Membrane</keyword>
<feature type="transmembrane region" description="Helical" evidence="10">
    <location>
        <begin position="400"/>
        <end position="419"/>
    </location>
</feature>
<dbReference type="PANTHER" id="PTHR10050">
    <property type="entry name" value="DOLICHYL-PHOSPHATE-MANNOSE--PROTEIN MANNOSYLTRANSFERASE"/>
    <property type="match status" value="1"/>
</dbReference>
<dbReference type="EC" id="2.4.1.-" evidence="10"/>
<comment type="pathway">
    <text evidence="2 10">Protein modification; protein glycosylation.</text>
</comment>
<reference evidence="13 14" key="1">
    <citation type="journal article" date="2018" name="Int. J. Syst. Evol. Microbiol.">
        <title>Uliginosibacterium sediminicola sp. nov., isolated from freshwater sediment.</title>
        <authorList>
            <person name="Hwang W.M."/>
            <person name="Kim S.M."/>
            <person name="Kang K."/>
            <person name="Ahn T.Y."/>
        </authorList>
    </citation>
    <scope>NUCLEOTIDE SEQUENCE [LARGE SCALE GENOMIC DNA]</scope>
    <source>
        <strain evidence="13 14">M1-21</strain>
    </source>
</reference>
<keyword evidence="4 10" id="KW-0328">Glycosyltransferase</keyword>
<feature type="transmembrane region" description="Helical" evidence="10">
    <location>
        <begin position="148"/>
        <end position="166"/>
    </location>
</feature>
<comment type="function">
    <text evidence="10">Protein O-mannosyltransferase that catalyzes the transfer of a single mannose residue from a polyprenol phospho-mannosyl lipidic donor to the hydroxyl group of selected serine and threonine residues in acceptor proteins.</text>
</comment>
<feature type="transmembrane region" description="Helical" evidence="10">
    <location>
        <begin position="431"/>
        <end position="452"/>
    </location>
</feature>
<feature type="transmembrane region" description="Helical" evidence="10">
    <location>
        <begin position="49"/>
        <end position="68"/>
    </location>
</feature>
<evidence type="ECO:0000256" key="10">
    <source>
        <dbReference type="RuleBase" id="RU367007"/>
    </source>
</evidence>
<evidence type="ECO:0000313" key="13">
    <source>
        <dbReference type="EMBL" id="MEN3068220.1"/>
    </source>
</evidence>
<evidence type="ECO:0000256" key="5">
    <source>
        <dbReference type="ARBA" id="ARBA00022679"/>
    </source>
</evidence>